<evidence type="ECO:0000259" key="1">
    <source>
        <dbReference type="Pfam" id="PF07287"/>
    </source>
</evidence>
<dbReference type="Pfam" id="PF07287">
    <property type="entry name" value="AtuA"/>
    <property type="match status" value="1"/>
</dbReference>
<keyword evidence="4" id="KW-1185">Reference proteome</keyword>
<protein>
    <recommendedName>
        <fullName evidence="5">Caib baif family enzyme</fullName>
    </recommendedName>
</protein>
<feature type="domain" description="DUF4387" evidence="2">
    <location>
        <begin position="508"/>
        <end position="604"/>
    </location>
</feature>
<reference evidence="3 4" key="1">
    <citation type="submission" date="2024-01" db="EMBL/GenBank/DDBJ databases">
        <authorList>
            <person name="Allen C."/>
            <person name="Tagirdzhanova G."/>
        </authorList>
    </citation>
    <scope>NUCLEOTIDE SEQUENCE [LARGE SCALE GENOMIC DNA]</scope>
</reference>
<dbReference type="InterPro" id="IPR025496">
    <property type="entry name" value="DUF4387"/>
</dbReference>
<accession>A0ABP0CEE7</accession>
<proteinExistence type="predicted"/>
<name>A0ABP0CEE7_9PEZI</name>
<feature type="domain" description="Acyclic terpene utilisation N-terminal" evidence="1">
    <location>
        <begin position="91"/>
        <end position="399"/>
    </location>
</feature>
<dbReference type="InterPro" id="IPR010839">
    <property type="entry name" value="AtuA_N"/>
</dbReference>
<dbReference type="Pfam" id="PF14330">
    <property type="entry name" value="DUF4387"/>
    <property type="match status" value="1"/>
</dbReference>
<gene>
    <name evidence="3" type="ORF">SEUCBS140593_007535</name>
</gene>
<organism evidence="3 4">
    <name type="scientific">Sporothrix eucalyptigena</name>
    <dbReference type="NCBI Taxonomy" id="1812306"/>
    <lineage>
        <taxon>Eukaryota</taxon>
        <taxon>Fungi</taxon>
        <taxon>Dikarya</taxon>
        <taxon>Ascomycota</taxon>
        <taxon>Pezizomycotina</taxon>
        <taxon>Sordariomycetes</taxon>
        <taxon>Sordariomycetidae</taxon>
        <taxon>Ophiostomatales</taxon>
        <taxon>Ophiostomataceae</taxon>
        <taxon>Sporothrix</taxon>
    </lineage>
</organism>
<dbReference type="EMBL" id="CAWUHD010000092">
    <property type="protein sequence ID" value="CAK7230291.1"/>
    <property type="molecule type" value="Genomic_DNA"/>
</dbReference>
<evidence type="ECO:0000313" key="3">
    <source>
        <dbReference type="EMBL" id="CAK7230291.1"/>
    </source>
</evidence>
<sequence>MATKEIKIFTPIGQLGQGFSEAIFWETLKGGVDAIICDGGSTDSGPGRLATGTPNVSWNRLKRDLEMFAKAAHLYRVPTLIGSMGGDGENAHVDKAAEIIAAAVERNKYRSLKILKIYSEIPKDVVRENLSAGRISPCGPAVPALTEADIDQSTRIVAQMGYEPYLKAMQEQPDFDIVVGGRAYDPAPYAAFCLFKGLKNLGTAYAMGKIMECGAQCAKPKSREALAVVRENSFDMIPLDPGSVCTTVSVASHFLYEKTRPDILVGPGGALHLDRTVYEQLDARSVRVSNAVFVPEAKSQYTVKLEGARVSGYQTIVLGALRDPICIAQLDAWIAFLLGLVEERNAEDFGYAYDLKIHRYGVNGVMGALEPDATLPKEVFIAGQVRAATQAIADQVAGMVKFGFTHAPYPGQLATAGNFAWPFTPCEIAMGHLSEFCIYHIMHGVDPVALFGYKILEAPGSNTYVEEESATALAAKKMNGKANGKLRKMTSNRKYWLTPEPEAGTCYLADVASVLRSKNAGPYELTFDVMFPTRDVYERVKHTGLLTTETICRLYSIEEKDVVASLYFDQALAYKATIVRPSVSGGFAETDTHGSQQHVPLMYLKLPFARE</sequence>
<evidence type="ECO:0000259" key="2">
    <source>
        <dbReference type="Pfam" id="PF14330"/>
    </source>
</evidence>
<evidence type="ECO:0000313" key="4">
    <source>
        <dbReference type="Proteomes" id="UP001642482"/>
    </source>
</evidence>
<dbReference type="Proteomes" id="UP001642482">
    <property type="component" value="Unassembled WGS sequence"/>
</dbReference>
<evidence type="ECO:0008006" key="5">
    <source>
        <dbReference type="Google" id="ProtNLM"/>
    </source>
</evidence>
<comment type="caution">
    <text evidence="3">The sequence shown here is derived from an EMBL/GenBank/DDBJ whole genome shotgun (WGS) entry which is preliminary data.</text>
</comment>